<sequence>MASRTYNALCDEIYEEILEKLERKNDDRRRFATRGTAKKVLHRDNLLRFFRTLLLSDGTARGQSKLTEEDLVARVNERQLHDFLAILIFATCGFEAASTFIIKLVANDAWPVRDARGKIICSLPADREALIELFGNVVTADKFFTKQACFCTAVIRKREELRVEDVEAQRLPYLEEQPLAKGSFGKVFKVKIAKGHFFDPQTRTANVDAEDMARKDYLIGSGFRVSGEREIMEKILTSSGRRCENILENYGALEIGTSMYSLFMPLAICDLRAYMMEHHRARPNTTMEKAKIILSAEGLAGGLNFLHNEMKTSDMEDLVCYHMDLKPNNILIFREKRDGETRNIWKLSDFGMSRVKIRRRGQDGEREKDFDSWFVRRRRPQDPSLSATLNRRGEGTYLAPESISSTRSMKAESDVWSLACVISVVFAYLEEGSEGVARYQEARMQHTNADGYDRFFLRGRGFTPTKVHPVVTRWHTHLIDKASQRDSREGNAVRFMLRYLEDAVFEINQFKRRGAKEVQEMLLETFKKYRSLQETGRDQEPGGKQSKPLGKALWEKMRPRSGLAVDRQVEEWYLSASEAFKGCEISPDGTLVVYWTDIKISLYTAQSLSSGDENVVTPAAEYSLERTDCIWKSIGLTQRYLIASTTGGNFQCYIFDLERGPSVDASLDHWYRVALPRPEINKLAISPDNQTLACILRGKEEDQNPGSLFLAPISELIKIAKTPPSTSTDGTSSGGSAGNTSNTSGSERWSSDKLDWPAADVTHLSFPTSEDIYIVVRPELTVKSREHKIPIVHLCLRTKTMETLIIESRGLDTSSTSGLFTTFAPLRHDASTCAVVTREKTLHIQKLTTTGTDDDDDDDATPAMRHDIRHYRVQRLMAGSAAGTMFAVGRTSANNRMLLLELSVPRSSDAVAVRELAVLPGLAHDDEFTERLAGVGGEAYVLIAALVGANRRAIYRVRVPGLEGGRR</sequence>
<dbReference type="SMART" id="SM00220">
    <property type="entry name" value="S_TKc"/>
    <property type="match status" value="1"/>
</dbReference>
<dbReference type="GO" id="GO:0004674">
    <property type="term" value="F:protein serine/threonine kinase activity"/>
    <property type="evidence" value="ECO:0007669"/>
    <property type="project" value="TreeGrafter"/>
</dbReference>
<dbReference type="SUPFAM" id="SSF82171">
    <property type="entry name" value="DPP6 N-terminal domain-like"/>
    <property type="match status" value="1"/>
</dbReference>
<dbReference type="GO" id="GO:0005524">
    <property type="term" value="F:ATP binding"/>
    <property type="evidence" value="ECO:0007669"/>
    <property type="project" value="InterPro"/>
</dbReference>
<keyword evidence="4" id="KW-1185">Reference proteome</keyword>
<evidence type="ECO:0000256" key="1">
    <source>
        <dbReference type="SAM" id="MobiDB-lite"/>
    </source>
</evidence>
<dbReference type="InterPro" id="IPR000719">
    <property type="entry name" value="Prot_kinase_dom"/>
</dbReference>
<dbReference type="InterPro" id="IPR008271">
    <property type="entry name" value="Ser/Thr_kinase_AS"/>
</dbReference>
<dbReference type="EMBL" id="MU839021">
    <property type="protein sequence ID" value="KAK1764224.1"/>
    <property type="molecule type" value="Genomic_DNA"/>
</dbReference>
<evidence type="ECO:0000313" key="4">
    <source>
        <dbReference type="Proteomes" id="UP001244011"/>
    </source>
</evidence>
<protein>
    <recommendedName>
        <fullName evidence="2">Protein kinase domain-containing protein</fullName>
    </recommendedName>
</protein>
<dbReference type="SUPFAM" id="SSF56112">
    <property type="entry name" value="Protein kinase-like (PK-like)"/>
    <property type="match status" value="1"/>
</dbReference>
<evidence type="ECO:0000313" key="3">
    <source>
        <dbReference type="EMBL" id="KAK1764224.1"/>
    </source>
</evidence>
<feature type="region of interest" description="Disordered" evidence="1">
    <location>
        <begin position="721"/>
        <end position="752"/>
    </location>
</feature>
<evidence type="ECO:0000259" key="2">
    <source>
        <dbReference type="PROSITE" id="PS50011"/>
    </source>
</evidence>
<proteinExistence type="predicted"/>
<dbReference type="PROSITE" id="PS50011">
    <property type="entry name" value="PROTEIN_KINASE_DOM"/>
    <property type="match status" value="1"/>
</dbReference>
<dbReference type="PROSITE" id="PS00108">
    <property type="entry name" value="PROTEIN_KINASE_ST"/>
    <property type="match status" value="1"/>
</dbReference>
<reference evidence="3" key="1">
    <citation type="submission" date="2023-06" db="EMBL/GenBank/DDBJ databases">
        <title>Genome-scale phylogeny and comparative genomics of the fungal order Sordariales.</title>
        <authorList>
            <consortium name="Lawrence Berkeley National Laboratory"/>
            <person name="Hensen N."/>
            <person name="Bonometti L."/>
            <person name="Westerberg I."/>
            <person name="Brannstrom I.O."/>
            <person name="Guillou S."/>
            <person name="Cros-Aarteil S."/>
            <person name="Calhoun S."/>
            <person name="Haridas S."/>
            <person name="Kuo A."/>
            <person name="Mondo S."/>
            <person name="Pangilinan J."/>
            <person name="Riley R."/>
            <person name="Labutti K."/>
            <person name="Andreopoulos B."/>
            <person name="Lipzen A."/>
            <person name="Chen C."/>
            <person name="Yanf M."/>
            <person name="Daum C."/>
            <person name="Ng V."/>
            <person name="Clum A."/>
            <person name="Steindorff A."/>
            <person name="Ohm R."/>
            <person name="Martin F."/>
            <person name="Silar P."/>
            <person name="Natvig D."/>
            <person name="Lalanne C."/>
            <person name="Gautier V."/>
            <person name="Ament-Velasquez S.L."/>
            <person name="Kruys A."/>
            <person name="Hutchinson M.I."/>
            <person name="Powell A.J."/>
            <person name="Barry K."/>
            <person name="Miller A.N."/>
            <person name="Grigoriev I.V."/>
            <person name="Debuchy R."/>
            <person name="Gladieux P."/>
            <person name="Thoren M.H."/>
            <person name="Johannesson H."/>
        </authorList>
    </citation>
    <scope>NUCLEOTIDE SEQUENCE</scope>
    <source>
        <strain evidence="3">8032-3</strain>
    </source>
</reference>
<gene>
    <name evidence="3" type="ORF">QBC33DRAFT_201862</name>
</gene>
<dbReference type="PANTHER" id="PTHR24359">
    <property type="entry name" value="SERINE/THREONINE-PROTEIN KINASE SBK1"/>
    <property type="match status" value="1"/>
</dbReference>
<accession>A0AAJ0BW67</accession>
<dbReference type="RefSeq" id="XP_060280437.1">
    <property type="nucleotide sequence ID" value="XM_060422594.1"/>
</dbReference>
<comment type="caution">
    <text evidence="3">The sequence shown here is derived from an EMBL/GenBank/DDBJ whole genome shotgun (WGS) entry which is preliminary data.</text>
</comment>
<name>A0AAJ0BW67_9PEZI</name>
<dbReference type="Proteomes" id="UP001244011">
    <property type="component" value="Unassembled WGS sequence"/>
</dbReference>
<dbReference type="AlphaFoldDB" id="A0AAJ0BW67"/>
<dbReference type="PANTHER" id="PTHR24359:SF1">
    <property type="entry name" value="INHIBITOR OF NUCLEAR FACTOR KAPPA-B KINASE EPSILON SUBUNIT HOMOLOG 1-RELATED"/>
    <property type="match status" value="1"/>
</dbReference>
<dbReference type="GeneID" id="85305781"/>
<dbReference type="InterPro" id="IPR011009">
    <property type="entry name" value="Kinase-like_dom_sf"/>
</dbReference>
<dbReference type="Pfam" id="PF00069">
    <property type="entry name" value="Pkinase"/>
    <property type="match status" value="1"/>
</dbReference>
<dbReference type="Gene3D" id="1.10.510.10">
    <property type="entry name" value="Transferase(Phosphotransferase) domain 1"/>
    <property type="match status" value="1"/>
</dbReference>
<organism evidence="3 4">
    <name type="scientific">Phialemonium atrogriseum</name>
    <dbReference type="NCBI Taxonomy" id="1093897"/>
    <lineage>
        <taxon>Eukaryota</taxon>
        <taxon>Fungi</taxon>
        <taxon>Dikarya</taxon>
        <taxon>Ascomycota</taxon>
        <taxon>Pezizomycotina</taxon>
        <taxon>Sordariomycetes</taxon>
        <taxon>Sordariomycetidae</taxon>
        <taxon>Cephalothecales</taxon>
        <taxon>Cephalothecaceae</taxon>
        <taxon>Phialemonium</taxon>
    </lineage>
</organism>
<feature type="domain" description="Protein kinase" evidence="2">
    <location>
        <begin position="173"/>
        <end position="526"/>
    </location>
</feature>